<proteinExistence type="predicted"/>
<dbReference type="STRING" id="471704.A0A151J6V1"/>
<dbReference type="EMBL" id="KQ979782">
    <property type="protein sequence ID" value="KYN19121.1"/>
    <property type="molecule type" value="Genomic_DNA"/>
</dbReference>
<name>A0A151J6V1_9HYME</name>
<feature type="domain" description="Transposable element P transposase-like RNase H C-terminal" evidence="1">
    <location>
        <begin position="138"/>
        <end position="172"/>
    </location>
</feature>
<accession>A0A151J6V1</accession>
<evidence type="ECO:0000313" key="3">
    <source>
        <dbReference type="Proteomes" id="UP000078492"/>
    </source>
</evidence>
<protein>
    <recommendedName>
        <fullName evidence="1">Transposable element P transposase-like RNase H C-terminal domain-containing protein</fullName>
    </recommendedName>
</protein>
<evidence type="ECO:0000259" key="1">
    <source>
        <dbReference type="Pfam" id="PF21789"/>
    </source>
</evidence>
<dbReference type="Proteomes" id="UP000078492">
    <property type="component" value="Unassembled WGS sequence"/>
</dbReference>
<dbReference type="InterPro" id="IPR048367">
    <property type="entry name" value="TNP-like_RNaseH_C"/>
</dbReference>
<gene>
    <name evidence="2" type="ORF">ALC57_08545</name>
</gene>
<dbReference type="PANTHER" id="PTHR47577">
    <property type="entry name" value="THAP DOMAIN-CONTAINING PROTEIN 6"/>
    <property type="match status" value="1"/>
</dbReference>
<dbReference type="Pfam" id="PF21789">
    <property type="entry name" value="TNP-like_RNaseH_C"/>
    <property type="match status" value="1"/>
</dbReference>
<dbReference type="AlphaFoldDB" id="A0A151J6V1"/>
<dbReference type="PANTHER" id="PTHR47577:SF2">
    <property type="entry name" value="THAP DOMAIN CONTAINING 9"/>
    <property type="match status" value="1"/>
</dbReference>
<sequence length="420" mass="49236">MDAINLSTSPNFKTTYICSDHFDEKLFYYSDELRSRKRLRPEAVPANINVNQSYLSTENITKEPVTERVLVSSVNRLENNILQEKNLETNNKDCDKEIKRNIKQIKFFQFCGFCYLRNIYNLANYLIENNIIQYMLSYKLSQDHIEMFFSSIRRMNGHNNNPTTTQYMSAYKKLLLNNLNIIISSSANCSPLDETLLISAENFTNINNENSNIISKNTVSDFMKKQDETPCKVKFTFTQINDVLQNNNYIFKDNYSKSEDWYSSEYAEEIIKHTAGCIIHILKRIIHCQKCCELLDGANSTFKSKLTILKNRGGLHFASDDVNFICKCTEKIIHQFENLFAKNINTNIIIKTLEIFPSTILDNNKHFLEQEPFMDHRNQLILLIIQKYIDIRLKHESNILKDQRQKIRMQHNKLTIFSGQ</sequence>
<keyword evidence="3" id="KW-1185">Reference proteome</keyword>
<reference evidence="2 3" key="1">
    <citation type="submission" date="2015-09" db="EMBL/GenBank/DDBJ databases">
        <title>Trachymyrmex cornetzi WGS genome.</title>
        <authorList>
            <person name="Nygaard S."/>
            <person name="Hu H."/>
            <person name="Boomsma J."/>
            <person name="Zhang G."/>
        </authorList>
    </citation>
    <scope>NUCLEOTIDE SEQUENCE [LARGE SCALE GENOMIC DNA]</scope>
    <source>
        <strain evidence="2">Tcor2-1</strain>
        <tissue evidence="2">Whole body</tissue>
    </source>
</reference>
<organism evidence="2 3">
    <name type="scientific">Trachymyrmex cornetzi</name>
    <dbReference type="NCBI Taxonomy" id="471704"/>
    <lineage>
        <taxon>Eukaryota</taxon>
        <taxon>Metazoa</taxon>
        <taxon>Ecdysozoa</taxon>
        <taxon>Arthropoda</taxon>
        <taxon>Hexapoda</taxon>
        <taxon>Insecta</taxon>
        <taxon>Pterygota</taxon>
        <taxon>Neoptera</taxon>
        <taxon>Endopterygota</taxon>
        <taxon>Hymenoptera</taxon>
        <taxon>Apocrita</taxon>
        <taxon>Aculeata</taxon>
        <taxon>Formicoidea</taxon>
        <taxon>Formicidae</taxon>
        <taxon>Myrmicinae</taxon>
        <taxon>Trachymyrmex</taxon>
    </lineage>
</organism>
<evidence type="ECO:0000313" key="2">
    <source>
        <dbReference type="EMBL" id="KYN19121.1"/>
    </source>
</evidence>